<dbReference type="Pfam" id="PF05241">
    <property type="entry name" value="EBP"/>
    <property type="match status" value="1"/>
</dbReference>
<dbReference type="InterPro" id="IPR016964">
    <property type="entry name" value="Sigma2_recept"/>
</dbReference>
<dbReference type="OrthoDB" id="433124at2759"/>
<comment type="subcellular location">
    <subcellularLocation>
        <location evidence="1">Endoplasmic reticulum membrane</location>
        <topology evidence="1">Multi-pass membrane protein</topology>
    </subcellularLocation>
</comment>
<evidence type="ECO:0000313" key="10">
    <source>
        <dbReference type="Proteomes" id="UP000001996"/>
    </source>
</evidence>
<organism evidence="9 10">
    <name type="scientific">Lodderomyces elongisporus (strain ATCC 11503 / CBS 2605 / JCM 1781 / NBRC 1676 / NRRL YB-4239)</name>
    <name type="common">Yeast</name>
    <name type="synonym">Saccharomyces elongisporus</name>
    <dbReference type="NCBI Taxonomy" id="379508"/>
    <lineage>
        <taxon>Eukaryota</taxon>
        <taxon>Fungi</taxon>
        <taxon>Dikarya</taxon>
        <taxon>Ascomycota</taxon>
        <taxon>Saccharomycotina</taxon>
        <taxon>Pichiomycetes</taxon>
        <taxon>Debaryomycetaceae</taxon>
        <taxon>Candida/Lodderomyces clade</taxon>
        <taxon>Lodderomyces</taxon>
    </lineage>
</organism>
<evidence type="ECO:0000256" key="4">
    <source>
        <dbReference type="ARBA" id="ARBA00022824"/>
    </source>
</evidence>
<evidence type="ECO:0000259" key="8">
    <source>
        <dbReference type="PROSITE" id="PS51751"/>
    </source>
</evidence>
<dbReference type="InterPro" id="IPR051987">
    <property type="entry name" value="Sigma-2_receptor-like"/>
</dbReference>
<dbReference type="AlphaFoldDB" id="A5E685"/>
<dbReference type="PANTHER" id="PTHR31204:SF1">
    <property type="entry name" value="SIGMA INTRACELLULAR RECEPTOR 2"/>
    <property type="match status" value="1"/>
</dbReference>
<protein>
    <recommendedName>
        <fullName evidence="7">Efficient mitochondria targeting-associated protein 19</fullName>
    </recommendedName>
</protein>
<feature type="transmembrane region" description="Helical" evidence="7">
    <location>
        <begin position="12"/>
        <end position="30"/>
    </location>
</feature>
<keyword evidence="4 7" id="KW-0256">Endoplasmic reticulum</keyword>
<dbReference type="EMBL" id="CH981531">
    <property type="protein sequence ID" value="EDK46943.1"/>
    <property type="molecule type" value="Genomic_DNA"/>
</dbReference>
<dbReference type="PANTHER" id="PTHR31204">
    <property type="entry name" value="SIGMA INTRACELLULAR RECEPTOR 2"/>
    <property type="match status" value="1"/>
</dbReference>
<evidence type="ECO:0000256" key="1">
    <source>
        <dbReference type="ARBA" id="ARBA00004477"/>
    </source>
</evidence>
<dbReference type="GO" id="GO:0005789">
    <property type="term" value="C:endoplasmic reticulum membrane"/>
    <property type="evidence" value="ECO:0007669"/>
    <property type="project" value="UniProtKB-SubCell"/>
</dbReference>
<dbReference type="HOGENOM" id="CLU_086812_4_0_1"/>
<evidence type="ECO:0000256" key="6">
    <source>
        <dbReference type="ARBA" id="ARBA00023136"/>
    </source>
</evidence>
<accession>A5E685</accession>
<reference evidence="9 10" key="1">
    <citation type="journal article" date="2009" name="Nature">
        <title>Evolution of pathogenicity and sexual reproduction in eight Candida genomes.</title>
        <authorList>
            <person name="Butler G."/>
            <person name="Rasmussen M.D."/>
            <person name="Lin M.F."/>
            <person name="Santos M.A."/>
            <person name="Sakthikumar S."/>
            <person name="Munro C.A."/>
            <person name="Rheinbay E."/>
            <person name="Grabherr M."/>
            <person name="Forche A."/>
            <person name="Reedy J.L."/>
            <person name="Agrafioti I."/>
            <person name="Arnaud M.B."/>
            <person name="Bates S."/>
            <person name="Brown A.J."/>
            <person name="Brunke S."/>
            <person name="Costanzo M.C."/>
            <person name="Fitzpatrick D.A."/>
            <person name="de Groot P.W."/>
            <person name="Harris D."/>
            <person name="Hoyer L.L."/>
            <person name="Hube B."/>
            <person name="Klis F.M."/>
            <person name="Kodira C."/>
            <person name="Lennard N."/>
            <person name="Logue M.E."/>
            <person name="Martin R."/>
            <person name="Neiman A.M."/>
            <person name="Nikolaou E."/>
            <person name="Quail M.A."/>
            <person name="Quinn J."/>
            <person name="Santos M.C."/>
            <person name="Schmitzberger F.F."/>
            <person name="Sherlock G."/>
            <person name="Shah P."/>
            <person name="Silverstein K.A."/>
            <person name="Skrzypek M.S."/>
            <person name="Soll D."/>
            <person name="Staggs R."/>
            <person name="Stansfield I."/>
            <person name="Stumpf M.P."/>
            <person name="Sudbery P.E."/>
            <person name="Srikantha T."/>
            <person name="Zeng Q."/>
            <person name="Berman J."/>
            <person name="Berriman M."/>
            <person name="Heitman J."/>
            <person name="Gow N.A."/>
            <person name="Lorenz M.C."/>
            <person name="Birren B.W."/>
            <person name="Kellis M."/>
            <person name="Cuomo C.A."/>
        </authorList>
    </citation>
    <scope>NUCLEOTIDE SEQUENCE [LARGE SCALE GENOMIC DNA]</scope>
    <source>
        <strain evidence="10">ATCC 11503 / BCRC 21390 / CBS 2605 / JCM 1781 / NBRC 1676 / NRRL YB-4239</strain>
    </source>
</reference>
<dbReference type="GO" id="GO:0006626">
    <property type="term" value="P:protein targeting to mitochondrion"/>
    <property type="evidence" value="ECO:0007669"/>
    <property type="project" value="EnsemblFungi"/>
</dbReference>
<feature type="transmembrane region" description="Helical" evidence="7">
    <location>
        <begin position="94"/>
        <end position="117"/>
    </location>
</feature>
<dbReference type="PROSITE" id="PS51751">
    <property type="entry name" value="EXPERA"/>
    <property type="match status" value="1"/>
</dbReference>
<dbReference type="PIRSF" id="PIRSF031032">
    <property type="entry name" value="TMP_97_prd"/>
    <property type="match status" value="1"/>
</dbReference>
<feature type="transmembrane region" description="Helical" evidence="7">
    <location>
        <begin position="61"/>
        <end position="82"/>
    </location>
</feature>
<evidence type="ECO:0000256" key="3">
    <source>
        <dbReference type="ARBA" id="ARBA00022692"/>
    </source>
</evidence>
<keyword evidence="6 7" id="KW-0472">Membrane</keyword>
<proteinExistence type="inferred from homology"/>
<gene>
    <name evidence="9" type="ORF">LELG_05124</name>
</gene>
<feature type="domain" description="EXPERA" evidence="8">
    <location>
        <begin position="6"/>
        <end position="147"/>
    </location>
</feature>
<dbReference type="InParanoid" id="A5E685"/>
<keyword evidence="10" id="KW-1185">Reference proteome</keyword>
<evidence type="ECO:0000256" key="2">
    <source>
        <dbReference type="ARBA" id="ARBA00009096"/>
    </source>
</evidence>
<dbReference type="OMA" id="EFKDPMV"/>
<name>A5E685_LODEL</name>
<dbReference type="InterPro" id="IPR033118">
    <property type="entry name" value="EXPERA"/>
</dbReference>
<dbReference type="FunCoup" id="A5E685">
    <property type="interactions" value="45"/>
</dbReference>
<sequence>MSPNTAQSLITLYHLIHIPVTLLIDSSVIIPKQYHLNLTNILVNFHVSQNKDILLLYPQTWFKTFIFIECIFQLPLFIYFIWKHNKREFDTRYHAWSLIYGFNASFTTFVCMMHIIFEGSLFGLLKLEIVKLVGIYSPYLIIPSIILVRSLHHLR</sequence>
<feature type="transmembrane region" description="Helical" evidence="7">
    <location>
        <begin position="129"/>
        <end position="148"/>
    </location>
</feature>
<evidence type="ECO:0000313" key="9">
    <source>
        <dbReference type="EMBL" id="EDK46943.1"/>
    </source>
</evidence>
<comment type="similarity">
    <text evidence="2">Belongs to the TMEM97/sigma-2 receptor family.</text>
</comment>
<keyword evidence="3 7" id="KW-0812">Transmembrane</keyword>
<dbReference type="Proteomes" id="UP000001996">
    <property type="component" value="Unassembled WGS sequence"/>
</dbReference>
<keyword evidence="5 7" id="KW-1133">Transmembrane helix</keyword>
<dbReference type="eggNOG" id="ENOG502S75H">
    <property type="taxonomic scope" value="Eukaryota"/>
</dbReference>
<evidence type="ECO:0000256" key="5">
    <source>
        <dbReference type="ARBA" id="ARBA00022989"/>
    </source>
</evidence>
<dbReference type="VEuPathDB" id="FungiDB:LELG_05124"/>
<evidence type="ECO:0000256" key="7">
    <source>
        <dbReference type="PIRNR" id="PIRNR031032"/>
    </source>
</evidence>